<dbReference type="Proteomes" id="UP001589628">
    <property type="component" value="Unassembled WGS sequence"/>
</dbReference>
<dbReference type="EC" id="2.3.1.-" evidence="4"/>
<evidence type="ECO:0000313" key="4">
    <source>
        <dbReference type="EMBL" id="MFB9886214.1"/>
    </source>
</evidence>
<gene>
    <name evidence="4" type="ORF">ACFFLH_07335</name>
</gene>
<keyword evidence="2 4" id="KW-0012">Acyltransferase</keyword>
<evidence type="ECO:0000313" key="5">
    <source>
        <dbReference type="Proteomes" id="UP001589628"/>
    </source>
</evidence>
<keyword evidence="5" id="KW-1185">Reference proteome</keyword>
<dbReference type="EMBL" id="JBHLZN010000002">
    <property type="protein sequence ID" value="MFB9886214.1"/>
    <property type="molecule type" value="Genomic_DNA"/>
</dbReference>
<proteinExistence type="predicted"/>
<dbReference type="RefSeq" id="WP_051527439.1">
    <property type="nucleotide sequence ID" value="NZ_JBHLZN010000002.1"/>
</dbReference>
<dbReference type="SUPFAM" id="SSF55729">
    <property type="entry name" value="Acyl-CoA N-acyltransferases (Nat)"/>
    <property type="match status" value="1"/>
</dbReference>
<dbReference type="PROSITE" id="PS51186">
    <property type="entry name" value="GNAT"/>
    <property type="match status" value="1"/>
</dbReference>
<dbReference type="CDD" id="cd04301">
    <property type="entry name" value="NAT_SF"/>
    <property type="match status" value="1"/>
</dbReference>
<dbReference type="Pfam" id="PF00583">
    <property type="entry name" value="Acetyltransf_1"/>
    <property type="match status" value="1"/>
</dbReference>
<organism evidence="4 5">
    <name type="scientific">Balneatrix alpica</name>
    <dbReference type="NCBI Taxonomy" id="75684"/>
    <lineage>
        <taxon>Bacteria</taxon>
        <taxon>Pseudomonadati</taxon>
        <taxon>Pseudomonadota</taxon>
        <taxon>Gammaproteobacteria</taxon>
        <taxon>Oceanospirillales</taxon>
        <taxon>Balneatrichaceae</taxon>
        <taxon>Balneatrix</taxon>
    </lineage>
</organism>
<name>A0ABV5ZDP2_9GAMM</name>
<reference evidence="4 5" key="1">
    <citation type="submission" date="2024-09" db="EMBL/GenBank/DDBJ databases">
        <authorList>
            <person name="Sun Q."/>
            <person name="Mori K."/>
        </authorList>
    </citation>
    <scope>NUCLEOTIDE SEQUENCE [LARGE SCALE GENOMIC DNA]</scope>
    <source>
        <strain evidence="4 5">ATCC 51285</strain>
    </source>
</reference>
<dbReference type="PANTHER" id="PTHR43800">
    <property type="entry name" value="PEPTIDYL-LYSINE N-ACETYLTRANSFERASE YJAB"/>
    <property type="match status" value="1"/>
</dbReference>
<evidence type="ECO:0000259" key="3">
    <source>
        <dbReference type="PROSITE" id="PS51186"/>
    </source>
</evidence>
<sequence>MLRAASPDDYPLLIDIWLAASIRAYPFLPPNYWPLQRHTLYRDYLPRGQTWLWEDYGRPAGFICVVDNFVVALYVHPLYQGQGIGTRLLQQVKRQRPQLGALVYANNQAAYSFFLQQGFIHQHSQQDERHQQLEWCLHWAQA</sequence>
<keyword evidence="1 4" id="KW-0808">Transferase</keyword>
<dbReference type="InterPro" id="IPR000182">
    <property type="entry name" value="GNAT_dom"/>
</dbReference>
<evidence type="ECO:0000256" key="1">
    <source>
        <dbReference type="ARBA" id="ARBA00022679"/>
    </source>
</evidence>
<dbReference type="Gene3D" id="3.40.630.30">
    <property type="match status" value="1"/>
</dbReference>
<comment type="caution">
    <text evidence="4">The sequence shown here is derived from an EMBL/GenBank/DDBJ whole genome shotgun (WGS) entry which is preliminary data.</text>
</comment>
<accession>A0ABV5ZDP2</accession>
<evidence type="ECO:0000256" key="2">
    <source>
        <dbReference type="ARBA" id="ARBA00023315"/>
    </source>
</evidence>
<protein>
    <submittedName>
        <fullName evidence="4">GNAT family N-acetyltransferase</fullName>
        <ecNumber evidence="4">2.3.1.-</ecNumber>
    </submittedName>
</protein>
<dbReference type="PANTHER" id="PTHR43800:SF1">
    <property type="entry name" value="PEPTIDYL-LYSINE N-ACETYLTRANSFERASE YJAB"/>
    <property type="match status" value="1"/>
</dbReference>
<feature type="domain" description="N-acetyltransferase" evidence="3">
    <location>
        <begin position="1"/>
        <end position="142"/>
    </location>
</feature>
<dbReference type="InterPro" id="IPR016181">
    <property type="entry name" value="Acyl_CoA_acyltransferase"/>
</dbReference>
<dbReference type="GO" id="GO:0016746">
    <property type="term" value="F:acyltransferase activity"/>
    <property type="evidence" value="ECO:0007669"/>
    <property type="project" value="UniProtKB-KW"/>
</dbReference>